<reference evidence="2 3" key="1">
    <citation type="submission" date="2021-06" db="EMBL/GenBank/DDBJ databases">
        <title>Genome sequence of Babesia caballi.</title>
        <authorList>
            <person name="Yamagishi J."/>
            <person name="Kidaka T."/>
            <person name="Ochi A."/>
        </authorList>
    </citation>
    <scope>NUCLEOTIDE SEQUENCE [LARGE SCALE GENOMIC DNA]</scope>
    <source>
        <strain evidence="2">USDA-D6B2</strain>
    </source>
</reference>
<evidence type="ECO:0000313" key="2">
    <source>
        <dbReference type="EMBL" id="GIX65751.1"/>
    </source>
</evidence>
<sequence>MCDVRAEKEGRLPTRRRGHTFEVFRQTGSQNVHRQEVRAAVRPSAGREDQAGGKDQVRAAPPGVFQPLLQASDGARGGRRKAERQGGAGAADAEEGRHRRHPGVRGHGAQAGRREVLRVPRGGHHRRAPPGGAAVGGEWRRPAGRGLAGAPPPLSSVINVVNVFYSSVLCLVLRWPCAREKPSPLVLPAENMARARYTRGVAGQGDQEPRGEPEGVAGREHRDVARLHEGDLEALLGHAAAVDGARGEGGAGVEEVAQHDAVAREDVRHARVAIADLPAADFVAFAHLQEVLARERLQSAVQTDQDAAEVPAISGEVEVDVVGDGVLRRRASVLVASGAAVLSVVRGASGDALGASGLAGAAAYQYHLGAPRQRADLAREEAQEVDRQQQRAAHDLQSCMWVVRRMSWEVAMESRWRSCLLGRNMQGGRKGCSWEGFACR</sequence>
<dbReference type="AlphaFoldDB" id="A0AAV4M0Y4"/>
<name>A0AAV4M0Y4_BABCB</name>
<evidence type="ECO:0000256" key="1">
    <source>
        <dbReference type="SAM" id="MobiDB-lite"/>
    </source>
</evidence>
<dbReference type="EMBL" id="BPLF01000005">
    <property type="protein sequence ID" value="GIX65751.1"/>
    <property type="molecule type" value="Genomic_DNA"/>
</dbReference>
<keyword evidence="3" id="KW-1185">Reference proteome</keyword>
<feature type="region of interest" description="Disordered" evidence="1">
    <location>
        <begin position="1"/>
        <end position="139"/>
    </location>
</feature>
<accession>A0AAV4M0Y4</accession>
<dbReference type="RefSeq" id="XP_067717820.1">
    <property type="nucleotide sequence ID" value="XM_067861719.1"/>
</dbReference>
<proteinExistence type="predicted"/>
<comment type="caution">
    <text evidence="2">The sequence shown here is derived from an EMBL/GenBank/DDBJ whole genome shotgun (WGS) entry which is preliminary data.</text>
</comment>
<evidence type="ECO:0000313" key="3">
    <source>
        <dbReference type="Proteomes" id="UP001497744"/>
    </source>
</evidence>
<organism evidence="2 3">
    <name type="scientific">Babesia caballi</name>
    <dbReference type="NCBI Taxonomy" id="5871"/>
    <lineage>
        <taxon>Eukaryota</taxon>
        <taxon>Sar</taxon>
        <taxon>Alveolata</taxon>
        <taxon>Apicomplexa</taxon>
        <taxon>Aconoidasida</taxon>
        <taxon>Piroplasmida</taxon>
        <taxon>Babesiidae</taxon>
        <taxon>Babesia</taxon>
    </lineage>
</organism>
<gene>
    <name evidence="2" type="ORF">BcabD6B2_51860</name>
</gene>
<dbReference type="GeneID" id="94197232"/>
<feature type="compositionally biased region" description="Basic and acidic residues" evidence="1">
    <location>
        <begin position="33"/>
        <end position="57"/>
    </location>
</feature>
<protein>
    <submittedName>
        <fullName evidence="2">DUF2817 domain-containing protein</fullName>
    </submittedName>
</protein>
<feature type="compositionally biased region" description="Basic and acidic residues" evidence="1">
    <location>
        <begin position="1"/>
        <end position="12"/>
    </location>
</feature>
<dbReference type="Proteomes" id="UP001497744">
    <property type="component" value="Unassembled WGS sequence"/>
</dbReference>